<evidence type="ECO:0000313" key="2">
    <source>
        <dbReference type="Proteomes" id="UP001595773"/>
    </source>
</evidence>
<dbReference type="EMBL" id="JBHSCQ010000010">
    <property type="protein sequence ID" value="MFC4265625.1"/>
    <property type="molecule type" value="Genomic_DNA"/>
</dbReference>
<gene>
    <name evidence="1" type="ORF">ACFOW9_08425</name>
</gene>
<sequence length="385" mass="40561">MGESAHHENQLVTDHEAALSVSELAALRPHVVDLQDGHFATTAKLNTTAADIDAIFEHHLPDFIASRGGGPVAVMFWAHGGLVSERAALAVAQRDIPWWRSNGIYPIHFVWHTGLWETLGDMLADSRKDQAGAPGPELVGFTDTIIEDVVRGAGGPAVWQAMKNNARRASQRGGGAAYVATALSAFVAAHPLLVTVHAAGHSAGSNFHGHFIPAVVRGGVNVKTCQLLVPSLRVDTFKEGMLPLLGAGIGALSMFGMNVDVALADSSFGLYRKSLLYLIRDALEEPAGAPILGLQQCVSQDPVLSALFAVAPAKGVAEAIWSLAVSGPPSARSTATTHTGFDDDIPTMDSVVRRILGRDAIVSFGTTQHAAILAKIARQANVHKS</sequence>
<name>A0ABV8QZG5_9MICC</name>
<organism evidence="1 2">
    <name type="scientific">Arthrobacter cryoconiti</name>
    <dbReference type="NCBI Taxonomy" id="748907"/>
    <lineage>
        <taxon>Bacteria</taxon>
        <taxon>Bacillati</taxon>
        <taxon>Actinomycetota</taxon>
        <taxon>Actinomycetes</taxon>
        <taxon>Micrococcales</taxon>
        <taxon>Micrococcaceae</taxon>
        <taxon>Arthrobacter</taxon>
    </lineage>
</organism>
<comment type="caution">
    <text evidence="1">The sequence shown here is derived from an EMBL/GenBank/DDBJ whole genome shotgun (WGS) entry which is preliminary data.</text>
</comment>
<dbReference type="Proteomes" id="UP001595773">
    <property type="component" value="Unassembled WGS sequence"/>
</dbReference>
<accession>A0ABV8QZG5</accession>
<keyword evidence="2" id="KW-1185">Reference proteome</keyword>
<dbReference type="RefSeq" id="WP_230067588.1">
    <property type="nucleotide sequence ID" value="NZ_BAABLL010000004.1"/>
</dbReference>
<reference evidence="2" key="1">
    <citation type="journal article" date="2019" name="Int. J. Syst. Evol. Microbiol.">
        <title>The Global Catalogue of Microorganisms (GCM) 10K type strain sequencing project: providing services to taxonomists for standard genome sequencing and annotation.</title>
        <authorList>
            <consortium name="The Broad Institute Genomics Platform"/>
            <consortium name="The Broad Institute Genome Sequencing Center for Infectious Disease"/>
            <person name="Wu L."/>
            <person name="Ma J."/>
        </authorList>
    </citation>
    <scope>NUCLEOTIDE SEQUENCE [LARGE SCALE GENOMIC DNA]</scope>
    <source>
        <strain evidence="2">CGMCC 1.10698</strain>
    </source>
</reference>
<protein>
    <submittedName>
        <fullName evidence="1">Uncharacterized protein</fullName>
    </submittedName>
</protein>
<evidence type="ECO:0000313" key="1">
    <source>
        <dbReference type="EMBL" id="MFC4265625.1"/>
    </source>
</evidence>
<proteinExistence type="predicted"/>